<keyword evidence="4" id="KW-1185">Reference proteome</keyword>
<sequence>MQPEQQAEPAHQMGLADGFRAWWAKDPEPGPFVREGLIVLDANALLHLYRVTPTAREQILATLAEVQERLWIPHQAAVEFHRNREDAVLGRLSQFREVRQVLKDATRKAAAEVRRAVLRLNDLRQANMTDRTWDPNANGLDEGSIVARLDGVMDNALVELSVLEAEHDLGPKDLLTGDPVLKRLDSITTGRIGAPYTHAKHRRLVEEATSYRFPNLIPPGYKDAARKPTAYRAAGDYVLWCQIMDYTAVQARGRMIVLVTNDVKEDWWVLDKNGRAERGRPELRQELFEHSQTPMLQMTLSDFLEAAAEQFPGRVSPDTVNEVREFEISAQAQQAMDDLFSPLEEHEAREDENDETPNLANLTPAQLEHLVKQLLEAMGHTAVVSEPDGDVGFDILTSTVDPVRGTIYNVVEVKRYRSVVGADTVQRIYGVMLHVNAQSAVVITTSWFTNNAKRFAAGKLIRLIDGRELADLIHEHLGLEVTISFRR</sequence>
<dbReference type="InterPro" id="IPR011335">
    <property type="entry name" value="Restrct_endonuc-II-like"/>
</dbReference>
<evidence type="ECO:0000259" key="2">
    <source>
        <dbReference type="Pfam" id="PF18476"/>
    </source>
</evidence>
<dbReference type="InterPro" id="IPR011856">
    <property type="entry name" value="tRNA_endonuc-like_dom_sf"/>
</dbReference>
<dbReference type="PANTHER" id="PTHR30015:SF7">
    <property type="entry name" value="TYPE IV METHYL-DIRECTED RESTRICTION ENZYME ECOKMRR"/>
    <property type="match status" value="1"/>
</dbReference>
<dbReference type="PANTHER" id="PTHR30015">
    <property type="entry name" value="MRR RESTRICTION SYSTEM PROTEIN"/>
    <property type="match status" value="1"/>
</dbReference>
<dbReference type="InterPro" id="IPR041578">
    <property type="entry name" value="PIN_8"/>
</dbReference>
<protein>
    <recommendedName>
        <fullName evidence="5">Restriction endonuclease</fullName>
    </recommendedName>
</protein>
<dbReference type="Pfam" id="PF04471">
    <property type="entry name" value="Mrr_cat"/>
    <property type="match status" value="1"/>
</dbReference>
<name>A0ABQ4CF35_9ACTN</name>
<organism evidence="3 4">
    <name type="scientific">Asanoa iriomotensis</name>
    <dbReference type="NCBI Taxonomy" id="234613"/>
    <lineage>
        <taxon>Bacteria</taxon>
        <taxon>Bacillati</taxon>
        <taxon>Actinomycetota</taxon>
        <taxon>Actinomycetes</taxon>
        <taxon>Micromonosporales</taxon>
        <taxon>Micromonosporaceae</taxon>
        <taxon>Asanoa</taxon>
    </lineage>
</organism>
<accession>A0ABQ4CF35</accession>
<dbReference type="InterPro" id="IPR052906">
    <property type="entry name" value="Type_IV_Methyl-Rstrct_Enzyme"/>
</dbReference>
<dbReference type="SUPFAM" id="SSF52980">
    <property type="entry name" value="Restriction endonuclease-like"/>
    <property type="match status" value="1"/>
</dbReference>
<comment type="caution">
    <text evidence="3">The sequence shown here is derived from an EMBL/GenBank/DDBJ whole genome shotgun (WGS) entry which is preliminary data.</text>
</comment>
<evidence type="ECO:0000313" key="4">
    <source>
        <dbReference type="Proteomes" id="UP000624325"/>
    </source>
</evidence>
<dbReference type="Gene3D" id="3.40.1350.10">
    <property type="match status" value="1"/>
</dbReference>
<dbReference type="Proteomes" id="UP000624325">
    <property type="component" value="Unassembled WGS sequence"/>
</dbReference>
<feature type="domain" description="Restriction endonuclease type IV Mrr" evidence="1">
    <location>
        <begin position="360"/>
        <end position="473"/>
    </location>
</feature>
<proteinExistence type="predicted"/>
<evidence type="ECO:0008006" key="5">
    <source>
        <dbReference type="Google" id="ProtNLM"/>
    </source>
</evidence>
<dbReference type="Pfam" id="PF18476">
    <property type="entry name" value="PIN_8"/>
    <property type="match status" value="1"/>
</dbReference>
<reference evidence="3 4" key="1">
    <citation type="submission" date="2021-01" db="EMBL/GenBank/DDBJ databases">
        <title>Whole genome shotgun sequence of Asanoa iriomotensis NBRC 100142.</title>
        <authorList>
            <person name="Komaki H."/>
            <person name="Tamura T."/>
        </authorList>
    </citation>
    <scope>NUCLEOTIDE SEQUENCE [LARGE SCALE GENOMIC DNA]</scope>
    <source>
        <strain evidence="3 4">NBRC 100142</strain>
    </source>
</reference>
<gene>
    <name evidence="3" type="ORF">Air01nite_74720</name>
</gene>
<dbReference type="RefSeq" id="WP_203708193.1">
    <property type="nucleotide sequence ID" value="NZ_BAAALU010000009.1"/>
</dbReference>
<dbReference type="EMBL" id="BONC01000102">
    <property type="protein sequence ID" value="GIF61377.1"/>
    <property type="molecule type" value="Genomic_DNA"/>
</dbReference>
<evidence type="ECO:0000313" key="3">
    <source>
        <dbReference type="EMBL" id="GIF61377.1"/>
    </source>
</evidence>
<dbReference type="InterPro" id="IPR007560">
    <property type="entry name" value="Restrct_endonuc_IV_Mrr"/>
</dbReference>
<feature type="domain" description="PIN like" evidence="2">
    <location>
        <begin position="37"/>
        <end position="283"/>
    </location>
</feature>
<evidence type="ECO:0000259" key="1">
    <source>
        <dbReference type="Pfam" id="PF04471"/>
    </source>
</evidence>